<dbReference type="PROSITE" id="PS52045">
    <property type="entry name" value="NEPROSIN_PEP_CD"/>
    <property type="match status" value="1"/>
</dbReference>
<gene>
    <name evidence="3" type="ORF">RHSIM_Rhsim02G0167100</name>
</gene>
<dbReference type="OrthoDB" id="1858978at2759"/>
<feature type="domain" description="Neprosin PEP catalytic" evidence="2">
    <location>
        <begin position="132"/>
        <end position="378"/>
    </location>
</feature>
<dbReference type="PANTHER" id="PTHR31589:SF223">
    <property type="entry name" value="PROTEIN, PUTATIVE (DUF239)-RELATED"/>
    <property type="match status" value="1"/>
</dbReference>
<accession>A0A834HGC9</accession>
<sequence>MHFANISSSIDNSCQCMDLHAFLLVLFLSSILLCHGGIEGDSDHWELSEKEDLELEKQLKFLNKPAIQTIQMKPTSLLRTSSRDQVSSKFAKPASITLKGGGCPVGTVPIRRITKEDLIREKIASKIKSVEYSTLGDHFAVVRIRANSNKKFVGAGGKISIHNPRVDGRSYSAARVSVRNGPDTIAAGWRVDPTLYGDTRTRLYIRLDAGKSHCFNTRCPGFVIVRSDIPLDQAYNTISVPGGQFFVLEAYIIKDQPNGNWWVELGPSRTQVGFWPKQIFSGLQDLATYIEWGGKTYSPSGTTPPQMGSGMFAVKNNLGNGDAYISQVSVLNEFRQIVDPDNAEEFADNNWLYNVRDEGNKGGNVQRLVLYGGPGGKRRV</sequence>
<dbReference type="Proteomes" id="UP000626092">
    <property type="component" value="Unassembled WGS sequence"/>
</dbReference>
<evidence type="ECO:0000313" key="4">
    <source>
        <dbReference type="Proteomes" id="UP000626092"/>
    </source>
</evidence>
<keyword evidence="1" id="KW-0732">Signal</keyword>
<evidence type="ECO:0000313" key="3">
    <source>
        <dbReference type="EMBL" id="KAF7151940.1"/>
    </source>
</evidence>
<keyword evidence="4" id="KW-1185">Reference proteome</keyword>
<evidence type="ECO:0000256" key="1">
    <source>
        <dbReference type="SAM" id="SignalP"/>
    </source>
</evidence>
<dbReference type="PANTHER" id="PTHR31589">
    <property type="entry name" value="PROTEIN, PUTATIVE (DUF239)-RELATED-RELATED"/>
    <property type="match status" value="1"/>
</dbReference>
<dbReference type="AlphaFoldDB" id="A0A834HGC9"/>
<dbReference type="Pfam" id="PF03080">
    <property type="entry name" value="Neprosin"/>
    <property type="match status" value="1"/>
</dbReference>
<name>A0A834HGC9_RHOSS</name>
<dbReference type="InterPro" id="IPR004314">
    <property type="entry name" value="Neprosin"/>
</dbReference>
<feature type="signal peptide" evidence="1">
    <location>
        <begin position="1"/>
        <end position="36"/>
    </location>
</feature>
<evidence type="ECO:0000259" key="2">
    <source>
        <dbReference type="PROSITE" id="PS52045"/>
    </source>
</evidence>
<proteinExistence type="predicted"/>
<protein>
    <recommendedName>
        <fullName evidence="2">Neprosin PEP catalytic domain-containing protein</fullName>
    </recommendedName>
</protein>
<reference evidence="3" key="1">
    <citation type="submission" date="2019-11" db="EMBL/GenBank/DDBJ databases">
        <authorList>
            <person name="Liu Y."/>
            <person name="Hou J."/>
            <person name="Li T.-Q."/>
            <person name="Guan C.-H."/>
            <person name="Wu X."/>
            <person name="Wu H.-Z."/>
            <person name="Ling F."/>
            <person name="Zhang R."/>
            <person name="Shi X.-G."/>
            <person name="Ren J.-P."/>
            <person name="Chen E.-F."/>
            <person name="Sun J.-M."/>
        </authorList>
    </citation>
    <scope>NUCLEOTIDE SEQUENCE</scope>
    <source>
        <strain evidence="3">Adult_tree_wgs_1</strain>
        <tissue evidence="3">Leaves</tissue>
    </source>
</reference>
<dbReference type="InterPro" id="IPR053168">
    <property type="entry name" value="Glutamic_endopeptidase"/>
</dbReference>
<organism evidence="3 4">
    <name type="scientific">Rhododendron simsii</name>
    <name type="common">Sims's rhododendron</name>
    <dbReference type="NCBI Taxonomy" id="118357"/>
    <lineage>
        <taxon>Eukaryota</taxon>
        <taxon>Viridiplantae</taxon>
        <taxon>Streptophyta</taxon>
        <taxon>Embryophyta</taxon>
        <taxon>Tracheophyta</taxon>
        <taxon>Spermatophyta</taxon>
        <taxon>Magnoliopsida</taxon>
        <taxon>eudicotyledons</taxon>
        <taxon>Gunneridae</taxon>
        <taxon>Pentapetalae</taxon>
        <taxon>asterids</taxon>
        <taxon>Ericales</taxon>
        <taxon>Ericaceae</taxon>
        <taxon>Ericoideae</taxon>
        <taxon>Rhodoreae</taxon>
        <taxon>Rhododendron</taxon>
    </lineage>
</organism>
<feature type="chain" id="PRO_5032719297" description="Neprosin PEP catalytic domain-containing protein" evidence="1">
    <location>
        <begin position="37"/>
        <end position="380"/>
    </location>
</feature>
<comment type="caution">
    <text evidence="3">The sequence shown here is derived from an EMBL/GenBank/DDBJ whole genome shotgun (WGS) entry which is preliminary data.</text>
</comment>
<dbReference type="EMBL" id="WJXA01000002">
    <property type="protein sequence ID" value="KAF7151940.1"/>
    <property type="molecule type" value="Genomic_DNA"/>
</dbReference>